<comment type="caution">
    <text evidence="1">The sequence shown here is derived from an EMBL/GenBank/DDBJ whole genome shotgun (WGS) entry which is preliminary data.</text>
</comment>
<evidence type="ECO:0000313" key="1">
    <source>
        <dbReference type="EMBL" id="MBA0878008.1"/>
    </source>
</evidence>
<gene>
    <name evidence="1" type="ORF">Goshw_030191</name>
</gene>
<keyword evidence="2" id="KW-1185">Reference proteome</keyword>
<protein>
    <submittedName>
        <fullName evidence="1">Uncharacterized protein</fullName>
    </submittedName>
</protein>
<dbReference type="EMBL" id="JABFAF010270245">
    <property type="protein sequence ID" value="MBA0878008.1"/>
    <property type="molecule type" value="Genomic_DNA"/>
</dbReference>
<evidence type="ECO:0000313" key="2">
    <source>
        <dbReference type="Proteomes" id="UP000593576"/>
    </source>
</evidence>
<name>A0A7J9N462_GOSSC</name>
<dbReference type="AlphaFoldDB" id="A0A7J9N462"/>
<accession>A0A7J9N462</accession>
<organism evidence="1 2">
    <name type="scientific">Gossypium schwendimanii</name>
    <name type="common">Cotton</name>
    <dbReference type="NCBI Taxonomy" id="34291"/>
    <lineage>
        <taxon>Eukaryota</taxon>
        <taxon>Viridiplantae</taxon>
        <taxon>Streptophyta</taxon>
        <taxon>Embryophyta</taxon>
        <taxon>Tracheophyta</taxon>
        <taxon>Spermatophyta</taxon>
        <taxon>Magnoliopsida</taxon>
        <taxon>eudicotyledons</taxon>
        <taxon>Gunneridae</taxon>
        <taxon>Pentapetalae</taxon>
        <taxon>rosids</taxon>
        <taxon>malvids</taxon>
        <taxon>Malvales</taxon>
        <taxon>Malvaceae</taxon>
        <taxon>Malvoideae</taxon>
        <taxon>Gossypium</taxon>
    </lineage>
</organism>
<sequence length="60" mass="7356">MLYWSTMRPWKYTSQIEYYGNLDFNNQFPWDLRDSGRTTSKYRKIGMIIYLIGNQSSFWS</sequence>
<proteinExistence type="predicted"/>
<dbReference type="Proteomes" id="UP000593576">
    <property type="component" value="Unassembled WGS sequence"/>
</dbReference>
<reference evidence="1 2" key="1">
    <citation type="journal article" date="2019" name="Genome Biol. Evol.">
        <title>Insights into the evolution of the New World diploid cottons (Gossypium, subgenus Houzingenia) based on genome sequencing.</title>
        <authorList>
            <person name="Grover C.E."/>
            <person name="Arick M.A. 2nd"/>
            <person name="Thrash A."/>
            <person name="Conover J.L."/>
            <person name="Sanders W.S."/>
            <person name="Peterson D.G."/>
            <person name="Frelichowski J.E."/>
            <person name="Scheffler J.A."/>
            <person name="Scheffler B.E."/>
            <person name="Wendel J.F."/>
        </authorList>
    </citation>
    <scope>NUCLEOTIDE SEQUENCE [LARGE SCALE GENOMIC DNA]</scope>
    <source>
        <strain evidence="1">1</strain>
        <tissue evidence="1">Leaf</tissue>
    </source>
</reference>